<dbReference type="EMBL" id="CAJVRL010000001">
    <property type="protein sequence ID" value="CAG8948711.1"/>
    <property type="molecule type" value="Genomic_DNA"/>
</dbReference>
<dbReference type="Proteomes" id="UP000696280">
    <property type="component" value="Unassembled WGS sequence"/>
</dbReference>
<evidence type="ECO:0000313" key="2">
    <source>
        <dbReference type="EMBL" id="CAG8948711.1"/>
    </source>
</evidence>
<name>A0A9N9PJK2_9HELO</name>
<feature type="region of interest" description="Disordered" evidence="1">
    <location>
        <begin position="166"/>
        <end position="188"/>
    </location>
</feature>
<organism evidence="2 3">
    <name type="scientific">Hymenoscyphus fraxineus</name>
    <dbReference type="NCBI Taxonomy" id="746836"/>
    <lineage>
        <taxon>Eukaryota</taxon>
        <taxon>Fungi</taxon>
        <taxon>Dikarya</taxon>
        <taxon>Ascomycota</taxon>
        <taxon>Pezizomycotina</taxon>
        <taxon>Leotiomycetes</taxon>
        <taxon>Helotiales</taxon>
        <taxon>Helotiaceae</taxon>
        <taxon>Hymenoscyphus</taxon>
    </lineage>
</organism>
<comment type="caution">
    <text evidence="2">The sequence shown here is derived from an EMBL/GenBank/DDBJ whole genome shotgun (WGS) entry which is preliminary data.</text>
</comment>
<protein>
    <submittedName>
        <fullName evidence="2">Uncharacterized protein</fullName>
    </submittedName>
</protein>
<evidence type="ECO:0000313" key="3">
    <source>
        <dbReference type="Proteomes" id="UP000696280"/>
    </source>
</evidence>
<reference evidence="2" key="1">
    <citation type="submission" date="2021-07" db="EMBL/GenBank/DDBJ databases">
        <authorList>
            <person name="Durling M."/>
        </authorList>
    </citation>
    <scope>NUCLEOTIDE SEQUENCE</scope>
</reference>
<proteinExistence type="predicted"/>
<accession>A0A9N9PJK2</accession>
<gene>
    <name evidence="2" type="ORF">HYFRA_00001832</name>
</gene>
<sequence>MQRATLKTLFWTTAAPPLSACFGLHLLPPHSLPSIALLCVACKCYHSSSLLFFCLRQFIFAIEFLRAESPASRLHHPNALEAYLYDERVQFDATTASTGIRRFYSIDTTPISACTNLDSPSIAPSCTYFPSPPEISVSSSSILEGERKYRLQSSHTNSIYAVIQDHCNKSSDPPSSPEKKPPQELSGF</sequence>
<dbReference type="AlphaFoldDB" id="A0A9N9PJK2"/>
<keyword evidence="3" id="KW-1185">Reference proteome</keyword>
<evidence type="ECO:0000256" key="1">
    <source>
        <dbReference type="SAM" id="MobiDB-lite"/>
    </source>
</evidence>